<dbReference type="InterPro" id="IPR013815">
    <property type="entry name" value="ATP_grasp_subdomain_1"/>
</dbReference>
<sequence length="718" mass="75454">MTPHTQDPAAPGVSPRPSLAAIFRPTSVAIIGMSAKPGSAGQVVLGNLLQGGYTGAIHLVGRSGGEIMGYPVLTEVSELPEGVDLAILMLPADAVLAGIEACVARRVRGAICFASGFAEMGEQGREQQRRIGDVARDGGLALLGPNTVGYFNYVDAFHVFMVEQNLPPRLDPAAGPAVAVVAQSGGIGAHLATSLRMRGVPLSYMMTTGNEAQLGLAEMIDFFVDDAHTGSIVVYAEQIRSAPDFLAATRRARTTGKPVVLLHPGRSERSQAAAQSHTGALAGNHAAMQLMLDHVGVVTVDSLEEAIDLGQLLLRYPHAPTGGLGLVTASGALCGITQDYVEPLALDLPALSAQQAEQLREHLPVYTPPRNPLDLGTLVAWKPELISLGISALLADAQLGSLLVSLPMPGDDTAVVWLRQYLEGIEGSSKPSILVMQNEDDPLPPAFIEEARQRRAIVMRSPERALRALARVTRFGRWRAAAGGADAVKPARIEGPLGLGRGTQAEWVGKQLLARLGVRVPAGALATSPDDAARIAADIGYPVALKAQAATLAHKSEVGGVLLNIADETALRAAWQRLHDNVARAQPGLVLDGALVEKMGERGLELVVGASRDAQWGPILMVGLGGIWVEALGDVQLLAPDLPRAAIIERLRRLKAAKLLDGFRGAPPIDLDAVADVIALLGQLMLQYPEVTEVDINPLVAYGRGQGVVALDALIVTQ</sequence>
<reference evidence="5" key="1">
    <citation type="journal article" date="2021" name="ISME J.">
        <title>Evolutionary origin and ecological implication of a unique nif island in free-living Bradyrhizobium lineages.</title>
        <authorList>
            <person name="Tao J."/>
        </authorList>
    </citation>
    <scope>NUCLEOTIDE SEQUENCE [LARGE SCALE GENOMIC DNA]</scope>
    <source>
        <strain evidence="5">SZCCT0094</strain>
    </source>
</reference>
<dbReference type="Pfam" id="PF13380">
    <property type="entry name" value="CoA_binding_2"/>
    <property type="match status" value="1"/>
</dbReference>
<gene>
    <name evidence="4" type="ORF">JQ619_03160</name>
</gene>
<keyword evidence="1" id="KW-0816">Tricarboxylic acid cycle</keyword>
<dbReference type="Pfam" id="PF13549">
    <property type="entry name" value="ATP-grasp_5"/>
    <property type="match status" value="1"/>
</dbReference>
<dbReference type="InterPro" id="IPR016102">
    <property type="entry name" value="Succinyl-CoA_synth-like"/>
</dbReference>
<dbReference type="RefSeq" id="WP_172235894.1">
    <property type="nucleotide sequence ID" value="NZ_JABFDP010000005.1"/>
</dbReference>
<comment type="caution">
    <text evidence="4">The sequence shown here is derived from an EMBL/GenBank/DDBJ whole genome shotgun (WGS) entry which is preliminary data.</text>
</comment>
<dbReference type="GO" id="GO:0016874">
    <property type="term" value="F:ligase activity"/>
    <property type="evidence" value="ECO:0007669"/>
    <property type="project" value="UniProtKB-KW"/>
</dbReference>
<dbReference type="Gene3D" id="3.30.1490.20">
    <property type="entry name" value="ATP-grasp fold, A domain"/>
    <property type="match status" value="1"/>
</dbReference>
<name>A0ABS5G0G7_9BRAD</name>
<evidence type="ECO:0000259" key="3">
    <source>
        <dbReference type="PROSITE" id="PS50975"/>
    </source>
</evidence>
<dbReference type="SUPFAM" id="SSF52210">
    <property type="entry name" value="Succinyl-CoA synthetase domains"/>
    <property type="match status" value="2"/>
</dbReference>
<dbReference type="SUPFAM" id="SSF56059">
    <property type="entry name" value="Glutathione synthetase ATP-binding domain-like"/>
    <property type="match status" value="1"/>
</dbReference>
<proteinExistence type="predicted"/>
<dbReference type="PANTHER" id="PTHR42793">
    <property type="entry name" value="COA BINDING DOMAIN CONTAINING PROTEIN"/>
    <property type="match status" value="1"/>
</dbReference>
<dbReference type="PROSITE" id="PS50975">
    <property type="entry name" value="ATP_GRASP"/>
    <property type="match status" value="1"/>
</dbReference>
<keyword evidence="4" id="KW-0436">Ligase</keyword>
<dbReference type="InterPro" id="IPR003781">
    <property type="entry name" value="CoA-bd"/>
</dbReference>
<dbReference type="PANTHER" id="PTHR42793:SF4">
    <property type="entry name" value="BLL6376 PROTEIN"/>
    <property type="match status" value="1"/>
</dbReference>
<organism evidence="4 5">
    <name type="scientific">Bradyrhizobium denitrificans</name>
    <dbReference type="NCBI Taxonomy" id="2734912"/>
    <lineage>
        <taxon>Bacteria</taxon>
        <taxon>Pseudomonadati</taxon>
        <taxon>Pseudomonadota</taxon>
        <taxon>Alphaproteobacteria</taxon>
        <taxon>Hyphomicrobiales</taxon>
        <taxon>Nitrobacteraceae</taxon>
        <taxon>Bradyrhizobium</taxon>
    </lineage>
</organism>
<accession>A0ABS5G0G7</accession>
<dbReference type="Proteomes" id="UP001314635">
    <property type="component" value="Unassembled WGS sequence"/>
</dbReference>
<dbReference type="SUPFAM" id="SSF51735">
    <property type="entry name" value="NAD(P)-binding Rossmann-fold domains"/>
    <property type="match status" value="1"/>
</dbReference>
<evidence type="ECO:0000313" key="5">
    <source>
        <dbReference type="Proteomes" id="UP001314635"/>
    </source>
</evidence>
<keyword evidence="2" id="KW-0067">ATP-binding</keyword>
<dbReference type="Pfam" id="PF13607">
    <property type="entry name" value="Succ_CoA_lig"/>
    <property type="match status" value="1"/>
</dbReference>
<dbReference type="SMART" id="SM00881">
    <property type="entry name" value="CoA_binding"/>
    <property type="match status" value="1"/>
</dbReference>
<dbReference type="EMBL" id="JAFCLK010000002">
    <property type="protein sequence ID" value="MBR1134759.1"/>
    <property type="molecule type" value="Genomic_DNA"/>
</dbReference>
<evidence type="ECO:0000256" key="2">
    <source>
        <dbReference type="PROSITE-ProRule" id="PRU00409"/>
    </source>
</evidence>
<keyword evidence="5" id="KW-1185">Reference proteome</keyword>
<protein>
    <submittedName>
        <fullName evidence="4">Acetate--CoA ligase family protein</fullName>
    </submittedName>
</protein>
<dbReference type="Gene3D" id="3.40.50.720">
    <property type="entry name" value="NAD(P)-binding Rossmann-like Domain"/>
    <property type="match status" value="1"/>
</dbReference>
<evidence type="ECO:0000313" key="4">
    <source>
        <dbReference type="EMBL" id="MBR1134759.1"/>
    </source>
</evidence>
<keyword evidence="2" id="KW-0547">Nucleotide-binding</keyword>
<dbReference type="InterPro" id="IPR011761">
    <property type="entry name" value="ATP-grasp"/>
</dbReference>
<dbReference type="InterPro" id="IPR032875">
    <property type="entry name" value="Succ_CoA_lig_flav_dom"/>
</dbReference>
<dbReference type="Gene3D" id="3.40.50.261">
    <property type="entry name" value="Succinyl-CoA synthetase domains"/>
    <property type="match status" value="2"/>
</dbReference>
<dbReference type="Gene3D" id="3.30.470.20">
    <property type="entry name" value="ATP-grasp fold, B domain"/>
    <property type="match status" value="1"/>
</dbReference>
<evidence type="ECO:0000256" key="1">
    <source>
        <dbReference type="ARBA" id="ARBA00022532"/>
    </source>
</evidence>
<feature type="domain" description="ATP-grasp" evidence="3">
    <location>
        <begin position="510"/>
        <end position="547"/>
    </location>
</feature>
<dbReference type="InterPro" id="IPR036291">
    <property type="entry name" value="NAD(P)-bd_dom_sf"/>
</dbReference>